<comment type="caution">
    <text evidence="1">The sequence shown here is derived from an EMBL/GenBank/DDBJ whole genome shotgun (WGS) entry which is preliminary data.</text>
</comment>
<name>A0AAV4PE37_9ARAC</name>
<protein>
    <submittedName>
        <fullName evidence="1">Uncharacterized protein</fullName>
    </submittedName>
</protein>
<evidence type="ECO:0000313" key="1">
    <source>
        <dbReference type="EMBL" id="GIX94864.1"/>
    </source>
</evidence>
<dbReference type="EMBL" id="BPLQ01002661">
    <property type="protein sequence ID" value="GIX94864.1"/>
    <property type="molecule type" value="Genomic_DNA"/>
</dbReference>
<dbReference type="AlphaFoldDB" id="A0AAV4PE37"/>
<reference evidence="1 2" key="1">
    <citation type="submission" date="2021-06" db="EMBL/GenBank/DDBJ databases">
        <title>Caerostris darwini draft genome.</title>
        <authorList>
            <person name="Kono N."/>
            <person name="Arakawa K."/>
        </authorList>
    </citation>
    <scope>NUCLEOTIDE SEQUENCE [LARGE SCALE GENOMIC DNA]</scope>
</reference>
<organism evidence="1 2">
    <name type="scientific">Caerostris darwini</name>
    <dbReference type="NCBI Taxonomy" id="1538125"/>
    <lineage>
        <taxon>Eukaryota</taxon>
        <taxon>Metazoa</taxon>
        <taxon>Ecdysozoa</taxon>
        <taxon>Arthropoda</taxon>
        <taxon>Chelicerata</taxon>
        <taxon>Arachnida</taxon>
        <taxon>Araneae</taxon>
        <taxon>Araneomorphae</taxon>
        <taxon>Entelegynae</taxon>
        <taxon>Araneoidea</taxon>
        <taxon>Araneidae</taxon>
        <taxon>Caerostris</taxon>
    </lineage>
</organism>
<proteinExistence type="predicted"/>
<evidence type="ECO:0000313" key="2">
    <source>
        <dbReference type="Proteomes" id="UP001054837"/>
    </source>
</evidence>
<gene>
    <name evidence="1" type="ORF">CDAR_503981</name>
</gene>
<sequence length="135" mass="15675">MTVRNHVFDDYMVYSNNHVEMVEPVHLMSYLAHEFLQKTGQENIVNDASDLSVFLCLKCFLPNVHHYGLSDALQALDVVQRQPENYPHPFYSTENCLKIEKKGIKVNGKEWAPCRVICISMEDESEHVVRPYTVF</sequence>
<keyword evidence="2" id="KW-1185">Reference proteome</keyword>
<accession>A0AAV4PE37</accession>
<dbReference type="Proteomes" id="UP001054837">
    <property type="component" value="Unassembled WGS sequence"/>
</dbReference>